<proteinExistence type="predicted"/>
<dbReference type="Proteomes" id="UP001204439">
    <property type="component" value="Unassembled WGS sequence"/>
</dbReference>
<feature type="domain" description="Secretion system C-terminal sorting" evidence="3">
    <location>
        <begin position="178"/>
        <end position="243"/>
    </location>
</feature>
<evidence type="ECO:0000313" key="5">
    <source>
        <dbReference type="Proteomes" id="UP001204439"/>
    </source>
</evidence>
<comment type="caution">
    <text evidence="4">The sequence shown here is derived from an EMBL/GenBank/DDBJ whole genome shotgun (WGS) entry which is preliminary data.</text>
</comment>
<dbReference type="InterPro" id="IPR026444">
    <property type="entry name" value="Secre_tail"/>
</dbReference>
<dbReference type="RefSeq" id="WP_063969364.1">
    <property type="nucleotide sequence ID" value="NZ_JAMXLT020000030.1"/>
</dbReference>
<evidence type="ECO:0000313" key="4">
    <source>
        <dbReference type="EMBL" id="MDW8550381.1"/>
    </source>
</evidence>
<reference evidence="4 5" key="1">
    <citation type="submission" date="2023-11" db="EMBL/GenBank/DDBJ databases">
        <title>First isolation, identification, and characterization of non-pathogenic Epilithonimonas ginsengisoli isolated from diseased farmed rainbow trout (Oncorhynchus mykiss) in Chile.</title>
        <authorList>
            <person name="Miranda C.D."/>
            <person name="Irgang R."/>
            <person name="Concha C."/>
            <person name="Rojas R."/>
            <person name="Avendano R."/>
        </authorList>
    </citation>
    <scope>NUCLEOTIDE SEQUENCE [LARGE SCALE GENOMIC DNA]</scope>
    <source>
        <strain evidence="4 5">FP99</strain>
    </source>
</reference>
<accession>A0ABU4JLM6</accession>
<evidence type="ECO:0000256" key="2">
    <source>
        <dbReference type="SAM" id="SignalP"/>
    </source>
</evidence>
<dbReference type="EMBL" id="JAMXLT020000030">
    <property type="protein sequence ID" value="MDW8550381.1"/>
    <property type="molecule type" value="Genomic_DNA"/>
</dbReference>
<protein>
    <submittedName>
        <fullName evidence="4">T9SS type A sorting domain-containing protein</fullName>
    </submittedName>
</protein>
<feature type="chain" id="PRO_5046590220" evidence="2">
    <location>
        <begin position="19"/>
        <end position="246"/>
    </location>
</feature>
<organism evidence="4 5">
    <name type="scientific">Epilithonimonas ginsengisoli</name>
    <dbReference type="NCBI Taxonomy" id="1245592"/>
    <lineage>
        <taxon>Bacteria</taxon>
        <taxon>Pseudomonadati</taxon>
        <taxon>Bacteroidota</taxon>
        <taxon>Flavobacteriia</taxon>
        <taxon>Flavobacteriales</taxon>
        <taxon>Weeksellaceae</taxon>
        <taxon>Chryseobacterium group</taxon>
        <taxon>Epilithonimonas</taxon>
    </lineage>
</organism>
<keyword evidence="5" id="KW-1185">Reference proteome</keyword>
<evidence type="ECO:0000256" key="1">
    <source>
        <dbReference type="ARBA" id="ARBA00022729"/>
    </source>
</evidence>
<feature type="signal peptide" evidence="2">
    <location>
        <begin position="1"/>
        <end position="18"/>
    </location>
</feature>
<dbReference type="NCBIfam" id="TIGR04183">
    <property type="entry name" value="Por_Secre_tail"/>
    <property type="match status" value="1"/>
</dbReference>
<evidence type="ECO:0000259" key="3">
    <source>
        <dbReference type="Pfam" id="PF18962"/>
    </source>
</evidence>
<sequence length="246" mass="27832">MKKILYSAAIFAANFAFGQITLEKIYPIENLQVYTNETETFYYTTGSNLSTIKIYNADHTLKKQFTLPSPVRVSSYYNFILSKNIFNTDNLLEIVTFSGSFPNYVIQIYNEDGALIKDFGSGYLLDDEDDFHVYYDNTKNTNKLRLYKSSTSSTEIYNLGTTSLATKEIQGKNKLSAFPIPTNKILNVVNPKNGVNKIEVYDVTGKIVINKSFGISENTIFLDVENLSEGVYVYKVGDLSSKFIKN</sequence>
<name>A0ABU4JLM6_9FLAO</name>
<dbReference type="Pfam" id="PF18962">
    <property type="entry name" value="Por_Secre_tail"/>
    <property type="match status" value="1"/>
</dbReference>
<gene>
    <name evidence="4" type="ORF">NG800_015750</name>
</gene>
<keyword evidence="1 2" id="KW-0732">Signal</keyword>